<dbReference type="Gene3D" id="1.25.40.10">
    <property type="entry name" value="Tetratricopeptide repeat domain"/>
    <property type="match status" value="1"/>
</dbReference>
<dbReference type="Gene3D" id="3.30.565.10">
    <property type="entry name" value="Histidine kinase-like ATPase, C-terminal domain"/>
    <property type="match status" value="1"/>
</dbReference>
<dbReference type="OrthoDB" id="943406at2"/>
<dbReference type="SUPFAM" id="SSF55874">
    <property type="entry name" value="ATPase domain of HSP90 chaperone/DNA topoisomerase II/histidine kinase"/>
    <property type="match status" value="1"/>
</dbReference>
<evidence type="ECO:0000256" key="2">
    <source>
        <dbReference type="SAM" id="Coils"/>
    </source>
</evidence>
<feature type="coiled-coil region" evidence="2">
    <location>
        <begin position="359"/>
        <end position="386"/>
    </location>
</feature>
<evidence type="ECO:0000313" key="4">
    <source>
        <dbReference type="EMBL" id="PQL90606.1"/>
    </source>
</evidence>
<protein>
    <submittedName>
        <fullName evidence="4">Uncharacterized protein</fullName>
    </submittedName>
</protein>
<keyword evidence="3" id="KW-0472">Membrane</keyword>
<dbReference type="EMBL" id="PSZM01000046">
    <property type="protein sequence ID" value="PQL90606.1"/>
    <property type="molecule type" value="Genomic_DNA"/>
</dbReference>
<evidence type="ECO:0000256" key="3">
    <source>
        <dbReference type="SAM" id="Phobius"/>
    </source>
</evidence>
<feature type="transmembrane region" description="Helical" evidence="3">
    <location>
        <begin position="387"/>
        <end position="407"/>
    </location>
</feature>
<comment type="caution">
    <text evidence="4">The sequence shown here is derived from an EMBL/GenBank/DDBJ whole genome shotgun (WGS) entry which is preliminary data.</text>
</comment>
<keyword evidence="5" id="KW-1185">Reference proteome</keyword>
<dbReference type="InterPro" id="IPR011990">
    <property type="entry name" value="TPR-like_helical_dom_sf"/>
</dbReference>
<keyword evidence="1" id="KW-0802">TPR repeat</keyword>
<feature type="repeat" description="TPR" evidence="1">
    <location>
        <begin position="194"/>
        <end position="227"/>
    </location>
</feature>
<name>A0A2S8A7Z1_9FLAO</name>
<sequence>MFGLNKNNFSLLSIFKKINLFCYIFFIIYSCDSPVSILNPSENSNNLKIHQYNDNNFKEVFNDIKNARSEKNSLLLGKIYFEVGYYYLNKNISDSAFYYFNHSKEEFLIQKDSSHIGVNLINMAILQANEGDYFGSEETAVEALKYLKSPEYNSFISSVYNCLAISKTEQKDYAQAIDYYTKSLNYTVNKLDILSIKNNQAVIYLKNKEYNSAIKQLTKLLETEPELYNHPIILAKIEDNLAYAKWLNTPKYNAEPELIKTLKIREKENDLQGQIANHSHLSRYFAKTNPLKAVYHAKLMYKIAKKVGTPDDQLEALQKLTLLENPSEAKKHFVSYFHLNDSIQTKRSKAKNQFALIRYEVEKNKEENLQLKALNAQKNYQILKQRVLVFSITGVTIIILIILITWYKRRKEKFKQEKLEEVHKTEIKYSKKVHDEVANGIYYLMIQLENNSDLNSSKIINNLEELYNRSRNISHESEFKTDLKNDFANLLKDMLQPYGKKDTKIILLGNNKLIWEDISIKIKEELYYVIIELMTNMKKHSWSSLVTLKFKEKNKVLIIDYFDNGVGISSSKNWKPGKGLKNIENRINTINGKILYNIEYKKGFSVKIIINLQK</sequence>
<dbReference type="SMART" id="SM00028">
    <property type="entry name" value="TPR"/>
    <property type="match status" value="2"/>
</dbReference>
<organism evidence="4 5">
    <name type="scientific">Apibacter adventoris</name>
    <dbReference type="NCBI Taxonomy" id="1679466"/>
    <lineage>
        <taxon>Bacteria</taxon>
        <taxon>Pseudomonadati</taxon>
        <taxon>Bacteroidota</taxon>
        <taxon>Flavobacteriia</taxon>
        <taxon>Flavobacteriales</taxon>
        <taxon>Weeksellaceae</taxon>
        <taxon>Apibacter</taxon>
    </lineage>
</organism>
<dbReference type="SUPFAM" id="SSF48452">
    <property type="entry name" value="TPR-like"/>
    <property type="match status" value="1"/>
</dbReference>
<evidence type="ECO:0000313" key="5">
    <source>
        <dbReference type="Proteomes" id="UP000238042"/>
    </source>
</evidence>
<keyword evidence="3" id="KW-0812">Transmembrane</keyword>
<dbReference type="InterPro" id="IPR019734">
    <property type="entry name" value="TPR_rpt"/>
</dbReference>
<dbReference type="AlphaFoldDB" id="A0A2S8A7Z1"/>
<keyword evidence="2" id="KW-0175">Coiled coil</keyword>
<dbReference type="PROSITE" id="PS50005">
    <property type="entry name" value="TPR"/>
    <property type="match status" value="1"/>
</dbReference>
<gene>
    <name evidence="4" type="ORF">C4S77_12075</name>
</gene>
<reference evidence="4 5" key="1">
    <citation type="submission" date="2018-02" db="EMBL/GenBank/DDBJ databases">
        <title>Genome sequences of Apibacter spp., gut symbionts of Asian honey bees.</title>
        <authorList>
            <person name="Kwong W.K."/>
            <person name="Steele M.I."/>
            <person name="Moran N.A."/>
        </authorList>
    </citation>
    <scope>NUCLEOTIDE SEQUENCE [LARGE SCALE GENOMIC DNA]</scope>
    <source>
        <strain evidence="5">wkB301</strain>
    </source>
</reference>
<dbReference type="PROSITE" id="PS51257">
    <property type="entry name" value="PROKAR_LIPOPROTEIN"/>
    <property type="match status" value="1"/>
</dbReference>
<dbReference type="RefSeq" id="WP_105247748.1">
    <property type="nucleotide sequence ID" value="NZ_PSZM01000046.1"/>
</dbReference>
<evidence type="ECO:0000256" key="1">
    <source>
        <dbReference type="PROSITE-ProRule" id="PRU00339"/>
    </source>
</evidence>
<accession>A0A2S8A7Z1</accession>
<keyword evidence="3" id="KW-1133">Transmembrane helix</keyword>
<dbReference type="Proteomes" id="UP000238042">
    <property type="component" value="Unassembled WGS sequence"/>
</dbReference>
<dbReference type="InterPro" id="IPR036890">
    <property type="entry name" value="HATPase_C_sf"/>
</dbReference>
<proteinExistence type="predicted"/>